<evidence type="ECO:0000256" key="8">
    <source>
        <dbReference type="ARBA" id="ARBA00023014"/>
    </source>
</evidence>
<dbReference type="RefSeq" id="WP_134259294.1">
    <property type="nucleotide sequence ID" value="NZ_LDIM01000014.1"/>
</dbReference>
<dbReference type="InterPro" id="IPR004453">
    <property type="entry name" value="QueG"/>
</dbReference>
<reference evidence="10 11" key="1">
    <citation type="submission" date="2019-03" db="EMBL/GenBank/DDBJ databases">
        <authorList>
            <person name="Liu G."/>
        </authorList>
    </citation>
    <scope>NUCLEOTIDE SEQUENCE [LARGE SCALE GENOMIC DNA]</scope>
    <source>
        <strain evidence="10 11">DSM 19099</strain>
    </source>
</reference>
<dbReference type="Gene3D" id="1.25.10.10">
    <property type="entry name" value="Leucine-rich Repeat Variant"/>
    <property type="match status" value="1"/>
</dbReference>
<dbReference type="EMBL" id="SNUX01000003">
    <property type="protein sequence ID" value="TES47920.1"/>
    <property type="molecule type" value="Genomic_DNA"/>
</dbReference>
<keyword evidence="3" id="KW-0819">tRNA processing</keyword>
<evidence type="ECO:0000256" key="3">
    <source>
        <dbReference type="ARBA" id="ARBA00022694"/>
    </source>
</evidence>
<organism evidence="10 11">
    <name type="scientific">Shouchella lehensis</name>
    <dbReference type="NCBI Taxonomy" id="300825"/>
    <lineage>
        <taxon>Bacteria</taxon>
        <taxon>Bacillati</taxon>
        <taxon>Bacillota</taxon>
        <taxon>Bacilli</taxon>
        <taxon>Bacillales</taxon>
        <taxon>Bacillaceae</taxon>
        <taxon>Shouchella</taxon>
    </lineage>
</organism>
<dbReference type="InterPro" id="IPR011989">
    <property type="entry name" value="ARM-like"/>
</dbReference>
<dbReference type="SUPFAM" id="SSF54862">
    <property type="entry name" value="4Fe-4S ferredoxins"/>
    <property type="match status" value="1"/>
</dbReference>
<dbReference type="Gene3D" id="3.30.70.20">
    <property type="match status" value="1"/>
</dbReference>
<dbReference type="PANTHER" id="PTHR30002:SF4">
    <property type="entry name" value="EPOXYQUEUOSINE REDUCTASE"/>
    <property type="match status" value="1"/>
</dbReference>
<accession>A0A4Y7WHN5</accession>
<feature type="domain" description="4Fe-4S ferredoxin-type" evidence="9">
    <location>
        <begin position="179"/>
        <end position="208"/>
    </location>
</feature>
<dbReference type="NCBIfam" id="TIGR00276">
    <property type="entry name" value="tRNA epoxyqueuosine(34) reductase QueG"/>
    <property type="match status" value="1"/>
</dbReference>
<keyword evidence="7" id="KW-0408">Iron</keyword>
<dbReference type="AlphaFoldDB" id="A0A4Y7WHN5"/>
<evidence type="ECO:0000256" key="7">
    <source>
        <dbReference type="ARBA" id="ARBA00023004"/>
    </source>
</evidence>
<dbReference type="GO" id="GO:0008616">
    <property type="term" value="P:tRNA queuosine(34) biosynthetic process"/>
    <property type="evidence" value="ECO:0007669"/>
    <property type="project" value="UniProtKB-KW"/>
</dbReference>
<evidence type="ECO:0000256" key="5">
    <source>
        <dbReference type="ARBA" id="ARBA00022785"/>
    </source>
</evidence>
<keyword evidence="2" id="KW-0963">Cytoplasm</keyword>
<dbReference type="SUPFAM" id="SSF48371">
    <property type="entry name" value="ARM repeat"/>
    <property type="match status" value="1"/>
</dbReference>
<dbReference type="Pfam" id="PF13484">
    <property type="entry name" value="Fer4_16"/>
    <property type="match status" value="1"/>
</dbReference>
<keyword evidence="4" id="KW-0479">Metal-binding</keyword>
<evidence type="ECO:0000313" key="10">
    <source>
        <dbReference type="EMBL" id="TES47920.1"/>
    </source>
</evidence>
<dbReference type="Proteomes" id="UP000298210">
    <property type="component" value="Unassembled WGS sequence"/>
</dbReference>
<comment type="caution">
    <text evidence="10">The sequence shown here is derived from an EMBL/GenBank/DDBJ whole genome shotgun (WGS) entry which is preliminary data.</text>
</comment>
<proteinExistence type="predicted"/>
<keyword evidence="6 10" id="KW-0560">Oxidoreductase</keyword>
<evidence type="ECO:0000259" key="9">
    <source>
        <dbReference type="PROSITE" id="PS51379"/>
    </source>
</evidence>
<dbReference type="FunFam" id="3.30.70.20:FF:000037">
    <property type="entry name" value="Epoxyqueuosine reductase"/>
    <property type="match status" value="1"/>
</dbReference>
<keyword evidence="1" id="KW-0004">4Fe-4S</keyword>
<dbReference type="GO" id="GO:0051539">
    <property type="term" value="F:4 iron, 4 sulfur cluster binding"/>
    <property type="evidence" value="ECO:0007669"/>
    <property type="project" value="UniProtKB-KW"/>
</dbReference>
<dbReference type="Pfam" id="PF13646">
    <property type="entry name" value="HEAT_2"/>
    <property type="match status" value="1"/>
</dbReference>
<dbReference type="EC" id="1.17.99.6" evidence="10"/>
<dbReference type="GO" id="GO:0052693">
    <property type="term" value="F:epoxyqueuosine reductase activity"/>
    <property type="evidence" value="ECO:0007669"/>
    <property type="project" value="UniProtKB-EC"/>
</dbReference>
<dbReference type="InterPro" id="IPR017896">
    <property type="entry name" value="4Fe4S_Fe-S-bd"/>
</dbReference>
<keyword evidence="5" id="KW-0671">Queuosine biosynthesis</keyword>
<dbReference type="Pfam" id="PF08331">
    <property type="entry name" value="QueG_DUF1730"/>
    <property type="match status" value="1"/>
</dbReference>
<protein>
    <submittedName>
        <fullName evidence="10">tRNA epoxyqueuosine(34) reductase QueG</fullName>
        <ecNumber evidence="10">1.17.99.6</ecNumber>
    </submittedName>
</protein>
<dbReference type="GO" id="GO:0046872">
    <property type="term" value="F:metal ion binding"/>
    <property type="evidence" value="ECO:0007669"/>
    <property type="project" value="UniProtKB-KW"/>
</dbReference>
<dbReference type="InterPro" id="IPR017900">
    <property type="entry name" value="4Fe4S_Fe_S_CS"/>
</dbReference>
<keyword evidence="8" id="KW-0411">Iron-sulfur</keyword>
<dbReference type="InterPro" id="IPR013542">
    <property type="entry name" value="QueG_DUF1730"/>
</dbReference>
<evidence type="ECO:0000256" key="6">
    <source>
        <dbReference type="ARBA" id="ARBA00023002"/>
    </source>
</evidence>
<dbReference type="InterPro" id="IPR016024">
    <property type="entry name" value="ARM-type_fold"/>
</dbReference>
<evidence type="ECO:0000256" key="2">
    <source>
        <dbReference type="ARBA" id="ARBA00022490"/>
    </source>
</evidence>
<sequence>MDYERLKQKLVMYSQSIGVDKLRITTADPFLSLKDRLIQQQEQGYASGFEHPNIDERVDPSLTLKEVRTIISIAVAYPSKLPNAPKSEKGSRRGFFSRSSWGIDYHDVLNDRLKKIEEFLFEECGTVETVRMVDTGALSDRAVAERAGIGWSAKNTFIITPELGSYVFLGNILTTLPFPPDEPIEDLCGSCQKCIDACPTGALVEPGVLNAQACLSYQTQTKGFMPEEYRSKIGNHLYGWDTCQLVCPYNKHKDHHQHEEMKPDPEKVKPLLLPLLTMSNKTFKAEFGHMAGSWRGKKPIQRNAIIALAHYKEESALPTLCELLRNDPRPVIRGTSAWAIGKISNSEKEEKALEDAKKNEQDENVLSEIEKGLSFIREKK</sequence>
<dbReference type="PROSITE" id="PS00198">
    <property type="entry name" value="4FE4S_FER_1"/>
    <property type="match status" value="1"/>
</dbReference>
<dbReference type="PROSITE" id="PS51379">
    <property type="entry name" value="4FE4S_FER_2"/>
    <property type="match status" value="1"/>
</dbReference>
<evidence type="ECO:0000256" key="1">
    <source>
        <dbReference type="ARBA" id="ARBA00022485"/>
    </source>
</evidence>
<dbReference type="PANTHER" id="PTHR30002">
    <property type="entry name" value="EPOXYQUEUOSINE REDUCTASE"/>
    <property type="match status" value="1"/>
</dbReference>
<gene>
    <name evidence="10" type="primary">queG</name>
    <name evidence="10" type="ORF">E2L03_12320</name>
</gene>
<evidence type="ECO:0000313" key="11">
    <source>
        <dbReference type="Proteomes" id="UP000298210"/>
    </source>
</evidence>
<evidence type="ECO:0000256" key="4">
    <source>
        <dbReference type="ARBA" id="ARBA00022723"/>
    </source>
</evidence>
<name>A0A4Y7WHN5_9BACI</name>